<feature type="domain" description="C2H2-type" evidence="8">
    <location>
        <begin position="125"/>
        <end position="143"/>
    </location>
</feature>
<evidence type="ECO:0000256" key="2">
    <source>
        <dbReference type="ARBA" id="ARBA00022723"/>
    </source>
</evidence>
<dbReference type="PROSITE" id="PS00028">
    <property type="entry name" value="ZINC_FINGER_C2H2_1"/>
    <property type="match status" value="1"/>
</dbReference>
<evidence type="ECO:0000256" key="6">
    <source>
        <dbReference type="ARBA" id="ARBA00023242"/>
    </source>
</evidence>
<name>A0A3N4M2R9_9PEZI</name>
<comment type="subcellular location">
    <subcellularLocation>
        <location evidence="1">Nucleus</location>
    </subcellularLocation>
</comment>
<keyword evidence="3" id="KW-0677">Repeat</keyword>
<dbReference type="InterPro" id="IPR036236">
    <property type="entry name" value="Znf_C2H2_sf"/>
</dbReference>
<dbReference type="EMBL" id="ML121532">
    <property type="protein sequence ID" value="RPB27241.1"/>
    <property type="molecule type" value="Genomic_DNA"/>
</dbReference>
<feature type="domain" description="C2H2-type" evidence="8">
    <location>
        <begin position="64"/>
        <end position="89"/>
    </location>
</feature>
<dbReference type="Pfam" id="PF00096">
    <property type="entry name" value="zf-C2H2"/>
    <property type="match status" value="1"/>
</dbReference>
<reference evidence="9 10" key="1">
    <citation type="journal article" date="2018" name="Nat. Ecol. Evol.">
        <title>Pezizomycetes genomes reveal the molecular basis of ectomycorrhizal truffle lifestyle.</title>
        <authorList>
            <person name="Murat C."/>
            <person name="Payen T."/>
            <person name="Noel B."/>
            <person name="Kuo A."/>
            <person name="Morin E."/>
            <person name="Chen J."/>
            <person name="Kohler A."/>
            <person name="Krizsan K."/>
            <person name="Balestrini R."/>
            <person name="Da Silva C."/>
            <person name="Montanini B."/>
            <person name="Hainaut M."/>
            <person name="Levati E."/>
            <person name="Barry K.W."/>
            <person name="Belfiori B."/>
            <person name="Cichocki N."/>
            <person name="Clum A."/>
            <person name="Dockter R.B."/>
            <person name="Fauchery L."/>
            <person name="Guy J."/>
            <person name="Iotti M."/>
            <person name="Le Tacon F."/>
            <person name="Lindquist E.A."/>
            <person name="Lipzen A."/>
            <person name="Malagnac F."/>
            <person name="Mello A."/>
            <person name="Molinier V."/>
            <person name="Miyauchi S."/>
            <person name="Poulain J."/>
            <person name="Riccioni C."/>
            <person name="Rubini A."/>
            <person name="Sitrit Y."/>
            <person name="Splivallo R."/>
            <person name="Traeger S."/>
            <person name="Wang M."/>
            <person name="Zifcakova L."/>
            <person name="Wipf D."/>
            <person name="Zambonelli A."/>
            <person name="Paolocci F."/>
            <person name="Nowrousian M."/>
            <person name="Ottonello S."/>
            <person name="Baldrian P."/>
            <person name="Spatafora J.W."/>
            <person name="Henrissat B."/>
            <person name="Nagy L.G."/>
            <person name="Aury J.M."/>
            <person name="Wincker P."/>
            <person name="Grigoriev I.V."/>
            <person name="Bonfante P."/>
            <person name="Martin F.M."/>
        </authorList>
    </citation>
    <scope>NUCLEOTIDE SEQUENCE [LARGE SCALE GENOMIC DNA]</scope>
    <source>
        <strain evidence="9 10">ATCC MYA-4762</strain>
    </source>
</reference>
<evidence type="ECO:0000313" key="9">
    <source>
        <dbReference type="EMBL" id="RPB27241.1"/>
    </source>
</evidence>
<dbReference type="SMART" id="SM00355">
    <property type="entry name" value="ZnF_C2H2"/>
    <property type="match status" value="7"/>
</dbReference>
<organism evidence="9 10">
    <name type="scientific">Terfezia boudieri ATCC MYA-4762</name>
    <dbReference type="NCBI Taxonomy" id="1051890"/>
    <lineage>
        <taxon>Eukaryota</taxon>
        <taxon>Fungi</taxon>
        <taxon>Dikarya</taxon>
        <taxon>Ascomycota</taxon>
        <taxon>Pezizomycotina</taxon>
        <taxon>Pezizomycetes</taxon>
        <taxon>Pezizales</taxon>
        <taxon>Pezizaceae</taxon>
        <taxon>Terfezia</taxon>
    </lineage>
</organism>
<evidence type="ECO:0000256" key="7">
    <source>
        <dbReference type="PROSITE-ProRule" id="PRU00042"/>
    </source>
</evidence>
<gene>
    <name evidence="9" type="ORF">L211DRAFT_618372</name>
</gene>
<dbReference type="AlphaFoldDB" id="A0A3N4M2R9"/>
<dbReference type="InParanoid" id="A0A3N4M2R9"/>
<dbReference type="Proteomes" id="UP000267821">
    <property type="component" value="Unassembled WGS sequence"/>
</dbReference>
<proteinExistence type="predicted"/>
<dbReference type="InterPro" id="IPR013087">
    <property type="entry name" value="Znf_C2H2_type"/>
</dbReference>
<keyword evidence="2" id="KW-0479">Metal-binding</keyword>
<evidence type="ECO:0000256" key="4">
    <source>
        <dbReference type="ARBA" id="ARBA00022771"/>
    </source>
</evidence>
<dbReference type="STRING" id="1051890.A0A3N4M2R9"/>
<accession>A0A3N4M2R9</accession>
<keyword evidence="6" id="KW-0539">Nucleus</keyword>
<keyword evidence="4 7" id="KW-0863">Zinc-finger</keyword>
<protein>
    <recommendedName>
        <fullName evidence="8">C2H2-type domain-containing protein</fullName>
    </recommendedName>
</protein>
<dbReference type="GO" id="GO:0008270">
    <property type="term" value="F:zinc ion binding"/>
    <property type="evidence" value="ECO:0007669"/>
    <property type="project" value="UniProtKB-KW"/>
</dbReference>
<evidence type="ECO:0000256" key="1">
    <source>
        <dbReference type="ARBA" id="ARBA00004123"/>
    </source>
</evidence>
<dbReference type="Gene3D" id="3.30.160.60">
    <property type="entry name" value="Classic Zinc Finger"/>
    <property type="match status" value="2"/>
</dbReference>
<dbReference type="OrthoDB" id="6077919at2759"/>
<evidence type="ECO:0000256" key="3">
    <source>
        <dbReference type="ARBA" id="ARBA00022737"/>
    </source>
</evidence>
<dbReference type="GO" id="GO:0005634">
    <property type="term" value="C:nucleus"/>
    <property type="evidence" value="ECO:0007669"/>
    <property type="project" value="UniProtKB-SubCell"/>
</dbReference>
<feature type="domain" description="C2H2-type" evidence="8">
    <location>
        <begin position="3"/>
        <end position="32"/>
    </location>
</feature>
<dbReference type="SUPFAM" id="SSF57667">
    <property type="entry name" value="beta-beta-alpha zinc fingers"/>
    <property type="match status" value="1"/>
</dbReference>
<evidence type="ECO:0000259" key="8">
    <source>
        <dbReference type="PROSITE" id="PS50157"/>
    </source>
</evidence>
<dbReference type="PANTHER" id="PTHR24406">
    <property type="entry name" value="TRANSCRIPTIONAL REPRESSOR CTCFL-RELATED"/>
    <property type="match status" value="1"/>
</dbReference>
<keyword evidence="5" id="KW-0862">Zinc</keyword>
<dbReference type="InterPro" id="IPR050888">
    <property type="entry name" value="ZnF_C2H2-type_TF"/>
</dbReference>
<evidence type="ECO:0000313" key="10">
    <source>
        <dbReference type="Proteomes" id="UP000267821"/>
    </source>
</evidence>
<evidence type="ECO:0000256" key="5">
    <source>
        <dbReference type="ARBA" id="ARBA00022833"/>
    </source>
</evidence>
<dbReference type="PROSITE" id="PS50157">
    <property type="entry name" value="ZINC_FINGER_C2H2_2"/>
    <property type="match status" value="3"/>
</dbReference>
<sequence>MVNRCDFCSRSFSTPSALQTHAASSIHSPRPYCETCIEWFPTETLFEQHLATDPAHRSPTPPTFDCTQCSLSFATSGQLEEHTQSSVSHRYTLGKFYCDDCVLWFSDQEALDRHLQDAEEHASQFACVECGREFNSRRELEAHVLMGVLCRHGIGEGESVEENKSVDDETFAGRRNSPQERLKFIPSTALHGSYSNEDIDPPYLYESNTRYTDSSAANSQYVCQSLHAGGSRSGPQTGQTYHCLGRTCLRTFASPSALLQHLDSGACPSGVNRHIVNSATIALDHGSAITNRLLRAAAGRNIHEIDPDEEEADIATRYHAQGPPGGRRPFLLGPPQLPWGVRNLDELPDLCCPLCPKHSSPFRTATALYAHMTSPVHDARIYHCSRTSGGSASNSNAIHTSRNFSTLGALAQHLESRGCSMSAPAGAKIFNDTMKEVQERLRDVELGSIEGGVRLQGLEW</sequence>
<keyword evidence="10" id="KW-1185">Reference proteome</keyword>